<dbReference type="SUPFAM" id="SSF55729">
    <property type="entry name" value="Acyl-CoA N-acyltransferases (Nat)"/>
    <property type="match status" value="1"/>
</dbReference>
<comment type="caution">
    <text evidence="2">The sequence shown here is derived from an EMBL/GenBank/DDBJ whole genome shotgun (WGS) entry which is preliminary data.</text>
</comment>
<gene>
    <name evidence="2" type="ORF">GCM10011399_10550</name>
</gene>
<protein>
    <submittedName>
        <fullName evidence="2">N-acetyltransferase</fullName>
    </submittedName>
</protein>
<dbReference type="InterPro" id="IPR000182">
    <property type="entry name" value="GNAT_dom"/>
</dbReference>
<evidence type="ECO:0000313" key="3">
    <source>
        <dbReference type="Proteomes" id="UP000598775"/>
    </source>
</evidence>
<dbReference type="GO" id="GO:0016747">
    <property type="term" value="F:acyltransferase activity, transferring groups other than amino-acyl groups"/>
    <property type="evidence" value="ECO:0007669"/>
    <property type="project" value="InterPro"/>
</dbReference>
<name>A0A917EUQ9_9MICO</name>
<dbReference type="RefSeq" id="WP_188674909.1">
    <property type="nucleotide sequence ID" value="NZ_BMGP01000002.1"/>
</dbReference>
<dbReference type="InterPro" id="IPR016181">
    <property type="entry name" value="Acyl_CoA_acyltransferase"/>
</dbReference>
<dbReference type="Gene3D" id="3.40.630.30">
    <property type="match status" value="1"/>
</dbReference>
<sequence length="144" mass="16510">MAVSWALRPALVGDAHWMAELRALVMRPDLERLGRWSETRVRTRFLDAYRPEFTWVIVVDGLDAGLIAVRPEPDAQWIEHFYLASAFHGRGIGGEVLVHVMNLTRDARPFRIDVMQGSPARRLYERTGFVFQREDAIDVFLSAS</sequence>
<feature type="domain" description="N-acetyltransferase" evidence="1">
    <location>
        <begin position="5"/>
        <end position="144"/>
    </location>
</feature>
<organism evidence="2 3">
    <name type="scientific">Subtercola lobariae</name>
    <dbReference type="NCBI Taxonomy" id="1588641"/>
    <lineage>
        <taxon>Bacteria</taxon>
        <taxon>Bacillati</taxon>
        <taxon>Actinomycetota</taxon>
        <taxon>Actinomycetes</taxon>
        <taxon>Micrococcales</taxon>
        <taxon>Microbacteriaceae</taxon>
        <taxon>Subtercola</taxon>
    </lineage>
</organism>
<dbReference type="PROSITE" id="PS51186">
    <property type="entry name" value="GNAT"/>
    <property type="match status" value="1"/>
</dbReference>
<evidence type="ECO:0000259" key="1">
    <source>
        <dbReference type="PROSITE" id="PS51186"/>
    </source>
</evidence>
<dbReference type="AlphaFoldDB" id="A0A917EUQ9"/>
<dbReference type="Proteomes" id="UP000598775">
    <property type="component" value="Unassembled WGS sequence"/>
</dbReference>
<keyword evidence="3" id="KW-1185">Reference proteome</keyword>
<reference evidence="2 3" key="1">
    <citation type="journal article" date="2014" name="Int. J. Syst. Evol. Microbiol.">
        <title>Complete genome sequence of Corynebacterium casei LMG S-19264T (=DSM 44701T), isolated from a smear-ripened cheese.</title>
        <authorList>
            <consortium name="US DOE Joint Genome Institute (JGI-PGF)"/>
            <person name="Walter F."/>
            <person name="Albersmeier A."/>
            <person name="Kalinowski J."/>
            <person name="Ruckert C."/>
        </authorList>
    </citation>
    <scope>NUCLEOTIDE SEQUENCE [LARGE SCALE GENOMIC DNA]</scope>
    <source>
        <strain evidence="2 3">CGMCC 1.12976</strain>
    </source>
</reference>
<proteinExistence type="predicted"/>
<dbReference type="Pfam" id="PF13508">
    <property type="entry name" value="Acetyltransf_7"/>
    <property type="match status" value="1"/>
</dbReference>
<dbReference type="CDD" id="cd04301">
    <property type="entry name" value="NAT_SF"/>
    <property type="match status" value="1"/>
</dbReference>
<accession>A0A917EUQ9</accession>
<dbReference type="EMBL" id="BMGP01000002">
    <property type="protein sequence ID" value="GGF18821.1"/>
    <property type="molecule type" value="Genomic_DNA"/>
</dbReference>
<evidence type="ECO:0000313" key="2">
    <source>
        <dbReference type="EMBL" id="GGF18821.1"/>
    </source>
</evidence>